<evidence type="ECO:0000256" key="5">
    <source>
        <dbReference type="SAM" id="Phobius"/>
    </source>
</evidence>
<comment type="subcellular location">
    <subcellularLocation>
        <location evidence="1">Cell membrane</location>
        <topology evidence="1">Multi-pass membrane protein</topology>
    </subcellularLocation>
</comment>
<proteinExistence type="predicted"/>
<dbReference type="Proteomes" id="UP000515563">
    <property type="component" value="Chromosome"/>
</dbReference>
<reference evidence="8" key="1">
    <citation type="submission" date="2019-09" db="EMBL/GenBank/DDBJ databases">
        <title>Antimicrobial potential of Antarctic Bacteria.</title>
        <authorList>
            <person name="Benaud N."/>
            <person name="Edwards R.J."/>
            <person name="Ferrari B.C."/>
        </authorList>
    </citation>
    <scope>NUCLEOTIDE SEQUENCE [LARGE SCALE GENOMIC DNA]</scope>
    <source>
        <strain evidence="8">SPB151</strain>
    </source>
</reference>
<evidence type="ECO:0000256" key="3">
    <source>
        <dbReference type="ARBA" id="ARBA00022989"/>
    </source>
</evidence>
<dbReference type="PRINTS" id="PR01036">
    <property type="entry name" value="TCRTETB"/>
</dbReference>
<gene>
    <name evidence="7" type="ORF">F1D05_19625</name>
</gene>
<accession>A0A7G6X0G3</accession>
<dbReference type="RefSeq" id="WP_185441668.1">
    <property type="nucleotide sequence ID" value="NZ_CP043661.1"/>
</dbReference>
<dbReference type="InterPro" id="IPR011701">
    <property type="entry name" value="MFS"/>
</dbReference>
<evidence type="ECO:0000259" key="6">
    <source>
        <dbReference type="PROSITE" id="PS50850"/>
    </source>
</evidence>
<dbReference type="AlphaFoldDB" id="A0A7G6X0G3"/>
<dbReference type="Pfam" id="PF07690">
    <property type="entry name" value="MFS_1"/>
    <property type="match status" value="1"/>
</dbReference>
<feature type="transmembrane region" description="Helical" evidence="5">
    <location>
        <begin position="419"/>
        <end position="435"/>
    </location>
</feature>
<feature type="transmembrane region" description="Helical" evidence="5">
    <location>
        <begin position="101"/>
        <end position="119"/>
    </location>
</feature>
<evidence type="ECO:0000313" key="7">
    <source>
        <dbReference type="EMBL" id="QNE19728.1"/>
    </source>
</evidence>
<feature type="transmembrane region" description="Helical" evidence="5">
    <location>
        <begin position="125"/>
        <end position="146"/>
    </location>
</feature>
<keyword evidence="2 5" id="KW-0812">Transmembrane</keyword>
<keyword evidence="4 5" id="KW-0472">Membrane</keyword>
<sequence length="467" mass="48160">MTATAELPADQQEPAIDQRGAGRLPGVLAPQYRALTIGMVALTVLVAFEALAVATAMPTVAQALNGLPLYALAFGGPLASGVVGMVVSGTWSDLKGPTRPLWHGTGWFLAGLLIAGLAPSMEVLVIGRFVQGFGAGLLTVAMYVVVGHLYPARLRPKIFAAFATGWVVPSLVGPVIAGLIVEHSSWRIVFLAVPAMAIPAALVMRPGLAHAGTVTEQRDQRIWGKQAVWAVVAAVGVGVLSYGGQQHGVLQVALLIAGLAGVVAFAPKLLPSGTFKLASGLPSVIALRGLVAASGFGAEVFLPLMLTRERGLSPTYAGLVLTVSALSWTAASWYRGRPKQPFSHAVFLQAGMVSIVLGIVTATLTLNPNVPVLVGVLGWSLTGLGMGTVFPTVSVLVLEYSSREEQGANSSALSLSDSLATATVLAIGGSVFAVIEPHWPIAAYLTAFGLPALIALVGVLAARRTAR</sequence>
<feature type="transmembrane region" description="Helical" evidence="5">
    <location>
        <begin position="34"/>
        <end position="57"/>
    </location>
</feature>
<protein>
    <submittedName>
        <fullName evidence="7">MFS transporter</fullName>
    </submittedName>
</protein>
<organism evidence="7 8">
    <name type="scientific">Kribbella qitaiheensis</name>
    <dbReference type="NCBI Taxonomy" id="1544730"/>
    <lineage>
        <taxon>Bacteria</taxon>
        <taxon>Bacillati</taxon>
        <taxon>Actinomycetota</taxon>
        <taxon>Actinomycetes</taxon>
        <taxon>Propionibacteriales</taxon>
        <taxon>Kribbellaceae</taxon>
        <taxon>Kribbella</taxon>
    </lineage>
</organism>
<feature type="transmembrane region" description="Helical" evidence="5">
    <location>
        <begin position="372"/>
        <end position="398"/>
    </location>
</feature>
<dbReference type="Gene3D" id="1.20.1250.20">
    <property type="entry name" value="MFS general substrate transporter like domains"/>
    <property type="match status" value="2"/>
</dbReference>
<evidence type="ECO:0000256" key="2">
    <source>
        <dbReference type="ARBA" id="ARBA00022692"/>
    </source>
</evidence>
<dbReference type="GO" id="GO:0022857">
    <property type="term" value="F:transmembrane transporter activity"/>
    <property type="evidence" value="ECO:0007669"/>
    <property type="project" value="InterPro"/>
</dbReference>
<feature type="transmembrane region" description="Helical" evidence="5">
    <location>
        <begin position="346"/>
        <end position="366"/>
    </location>
</feature>
<dbReference type="PANTHER" id="PTHR23501:SF154">
    <property type="entry name" value="MULTIDRUG-EFFLUX TRANSPORTER RV1634-RELATED"/>
    <property type="match status" value="1"/>
</dbReference>
<dbReference type="SUPFAM" id="SSF103473">
    <property type="entry name" value="MFS general substrate transporter"/>
    <property type="match status" value="1"/>
</dbReference>
<evidence type="ECO:0000256" key="1">
    <source>
        <dbReference type="ARBA" id="ARBA00004651"/>
    </source>
</evidence>
<evidence type="ECO:0000256" key="4">
    <source>
        <dbReference type="ARBA" id="ARBA00023136"/>
    </source>
</evidence>
<dbReference type="KEGG" id="kqi:F1D05_19625"/>
<feature type="transmembrane region" description="Helical" evidence="5">
    <location>
        <begin position="226"/>
        <end position="243"/>
    </location>
</feature>
<feature type="domain" description="Major facilitator superfamily (MFS) profile" evidence="6">
    <location>
        <begin position="35"/>
        <end position="467"/>
    </location>
</feature>
<feature type="transmembrane region" description="Helical" evidence="5">
    <location>
        <begin position="186"/>
        <end position="205"/>
    </location>
</feature>
<feature type="transmembrane region" description="Helical" evidence="5">
    <location>
        <begin position="277"/>
        <end position="296"/>
    </location>
</feature>
<keyword evidence="3 5" id="KW-1133">Transmembrane helix</keyword>
<feature type="transmembrane region" description="Helical" evidence="5">
    <location>
        <begin position="158"/>
        <end position="180"/>
    </location>
</feature>
<dbReference type="InterPro" id="IPR036259">
    <property type="entry name" value="MFS_trans_sf"/>
</dbReference>
<keyword evidence="8" id="KW-1185">Reference proteome</keyword>
<reference evidence="7 8" key="2">
    <citation type="journal article" date="2020" name="Microbiol. Resour. Announc.">
        <title>Antarctic desert soil bacteria exhibit high novel natural product potential, evaluated through long-read genome sequencing and comparative genomics.</title>
        <authorList>
            <person name="Benaud N."/>
            <person name="Edwards R.J."/>
            <person name="Amos T.G."/>
            <person name="D'Agostino P.M."/>
            <person name="Gutierrez-Chavez C."/>
            <person name="Montgomery K."/>
            <person name="Nicetic I."/>
            <person name="Ferrari B.C."/>
        </authorList>
    </citation>
    <scope>NUCLEOTIDE SEQUENCE [LARGE SCALE GENOMIC DNA]</scope>
    <source>
        <strain evidence="7 8">SPB151</strain>
    </source>
</reference>
<dbReference type="PANTHER" id="PTHR23501">
    <property type="entry name" value="MAJOR FACILITATOR SUPERFAMILY"/>
    <property type="match status" value="1"/>
</dbReference>
<feature type="transmembrane region" description="Helical" evidence="5">
    <location>
        <begin position="316"/>
        <end position="334"/>
    </location>
</feature>
<evidence type="ECO:0000313" key="8">
    <source>
        <dbReference type="Proteomes" id="UP000515563"/>
    </source>
</evidence>
<feature type="transmembrane region" description="Helical" evidence="5">
    <location>
        <begin position="441"/>
        <end position="462"/>
    </location>
</feature>
<feature type="transmembrane region" description="Helical" evidence="5">
    <location>
        <begin position="249"/>
        <end position="270"/>
    </location>
</feature>
<feature type="transmembrane region" description="Helical" evidence="5">
    <location>
        <begin position="69"/>
        <end position="89"/>
    </location>
</feature>
<name>A0A7G6X0G3_9ACTN</name>
<dbReference type="InterPro" id="IPR020846">
    <property type="entry name" value="MFS_dom"/>
</dbReference>
<dbReference type="GO" id="GO:0005886">
    <property type="term" value="C:plasma membrane"/>
    <property type="evidence" value="ECO:0007669"/>
    <property type="project" value="UniProtKB-SubCell"/>
</dbReference>
<dbReference type="EMBL" id="CP043661">
    <property type="protein sequence ID" value="QNE19728.1"/>
    <property type="molecule type" value="Genomic_DNA"/>
</dbReference>
<dbReference type="PROSITE" id="PS50850">
    <property type="entry name" value="MFS"/>
    <property type="match status" value="1"/>
</dbReference>